<protein>
    <submittedName>
        <fullName evidence="4">Unannotated protein</fullName>
    </submittedName>
</protein>
<sequence>MLLKKGGKYKNYAALLKAGSNVKISILQNVTAADYVHAALPKAKVLQFAETSLIYAAVDAGRADAAASDQSAIAWLVAQSPKKYADSGYGWMPQSYSCAVKQGDQVWLNFVNQVLNEAMSGVDFDSYAASFKKWFGVKLDPPHIGFPR</sequence>
<evidence type="ECO:0000256" key="3">
    <source>
        <dbReference type="ARBA" id="ARBA00022729"/>
    </source>
</evidence>
<comment type="similarity">
    <text evidence="1">Belongs to the bacterial solute-binding protein 3 family.</text>
</comment>
<dbReference type="EMBL" id="CAFABI010000122">
    <property type="protein sequence ID" value="CAB4831946.1"/>
    <property type="molecule type" value="Genomic_DNA"/>
</dbReference>
<dbReference type="PANTHER" id="PTHR30085:SF6">
    <property type="entry name" value="ABC TRANSPORTER GLUTAMINE-BINDING PROTEIN GLNH"/>
    <property type="match status" value="1"/>
</dbReference>
<dbReference type="GO" id="GO:0005576">
    <property type="term" value="C:extracellular region"/>
    <property type="evidence" value="ECO:0007669"/>
    <property type="project" value="TreeGrafter"/>
</dbReference>
<dbReference type="Gene3D" id="3.40.190.10">
    <property type="entry name" value="Periplasmic binding protein-like II"/>
    <property type="match status" value="2"/>
</dbReference>
<dbReference type="PANTHER" id="PTHR30085">
    <property type="entry name" value="AMINO ACID ABC TRANSPORTER PERMEASE"/>
    <property type="match status" value="1"/>
</dbReference>
<organism evidence="4">
    <name type="scientific">freshwater metagenome</name>
    <dbReference type="NCBI Taxonomy" id="449393"/>
    <lineage>
        <taxon>unclassified sequences</taxon>
        <taxon>metagenomes</taxon>
        <taxon>ecological metagenomes</taxon>
    </lineage>
</organism>
<name>A0A6J7AG45_9ZZZZ</name>
<keyword evidence="2" id="KW-0813">Transport</keyword>
<accession>A0A6J7AG45</accession>
<evidence type="ECO:0000256" key="2">
    <source>
        <dbReference type="ARBA" id="ARBA00022448"/>
    </source>
</evidence>
<evidence type="ECO:0000313" key="4">
    <source>
        <dbReference type="EMBL" id="CAB4831946.1"/>
    </source>
</evidence>
<reference evidence="4" key="1">
    <citation type="submission" date="2020-05" db="EMBL/GenBank/DDBJ databases">
        <authorList>
            <person name="Chiriac C."/>
            <person name="Salcher M."/>
            <person name="Ghai R."/>
            <person name="Kavagutti S V."/>
        </authorList>
    </citation>
    <scope>NUCLEOTIDE SEQUENCE</scope>
</reference>
<dbReference type="SUPFAM" id="SSF53850">
    <property type="entry name" value="Periplasmic binding protein-like II"/>
    <property type="match status" value="1"/>
</dbReference>
<dbReference type="GO" id="GO:0030288">
    <property type="term" value="C:outer membrane-bounded periplasmic space"/>
    <property type="evidence" value="ECO:0007669"/>
    <property type="project" value="TreeGrafter"/>
</dbReference>
<dbReference type="AlphaFoldDB" id="A0A6J7AG45"/>
<evidence type="ECO:0000256" key="1">
    <source>
        <dbReference type="ARBA" id="ARBA00010333"/>
    </source>
</evidence>
<dbReference type="InterPro" id="IPR051455">
    <property type="entry name" value="Bact_solute-bind_prot3"/>
</dbReference>
<gene>
    <name evidence="4" type="ORF">UFOPK3197_00993</name>
</gene>
<proteinExistence type="inferred from homology"/>
<keyword evidence="3" id="KW-0732">Signal</keyword>
<dbReference type="GO" id="GO:0006865">
    <property type="term" value="P:amino acid transport"/>
    <property type="evidence" value="ECO:0007669"/>
    <property type="project" value="TreeGrafter"/>
</dbReference>